<name>A0ACC1MHT6_9PEZI</name>
<protein>
    <submittedName>
        <fullName evidence="1">Uncharacterized protein</fullName>
    </submittedName>
</protein>
<dbReference type="Proteomes" id="UP001143856">
    <property type="component" value="Unassembled WGS sequence"/>
</dbReference>
<comment type="caution">
    <text evidence="1">The sequence shown here is derived from an EMBL/GenBank/DDBJ whole genome shotgun (WGS) entry which is preliminary data.</text>
</comment>
<evidence type="ECO:0000313" key="2">
    <source>
        <dbReference type="Proteomes" id="UP001143856"/>
    </source>
</evidence>
<evidence type="ECO:0000313" key="1">
    <source>
        <dbReference type="EMBL" id="KAJ2965829.1"/>
    </source>
</evidence>
<keyword evidence="2" id="KW-1185">Reference proteome</keyword>
<organism evidence="1 2">
    <name type="scientific">Xylaria curta</name>
    <dbReference type="NCBI Taxonomy" id="42375"/>
    <lineage>
        <taxon>Eukaryota</taxon>
        <taxon>Fungi</taxon>
        <taxon>Dikarya</taxon>
        <taxon>Ascomycota</taxon>
        <taxon>Pezizomycotina</taxon>
        <taxon>Sordariomycetes</taxon>
        <taxon>Xylariomycetidae</taxon>
        <taxon>Xylariales</taxon>
        <taxon>Xylariaceae</taxon>
        <taxon>Xylaria</taxon>
    </lineage>
</organism>
<accession>A0ACC1MHT6</accession>
<proteinExistence type="predicted"/>
<gene>
    <name evidence="1" type="ORF">NUW58_g10811</name>
</gene>
<dbReference type="EMBL" id="JAPDGR010005414">
    <property type="protein sequence ID" value="KAJ2965829.1"/>
    <property type="molecule type" value="Genomic_DNA"/>
</dbReference>
<reference evidence="1" key="1">
    <citation type="submission" date="2022-10" db="EMBL/GenBank/DDBJ databases">
        <title>Genome Sequence of Xylaria curta.</title>
        <authorList>
            <person name="Buettner E."/>
        </authorList>
    </citation>
    <scope>NUCLEOTIDE SEQUENCE</scope>
    <source>
        <strain evidence="1">Babe10</strain>
    </source>
</reference>
<sequence length="164" mass="19166">MATARTIHITPENTGLWHLKQTEAAAKKTTELLQQDLEKHHCYFNDKGYHNHISHHLLSLYGIGASPEDIQMGYDDNTSYQRSIYEAHPEKVDELRDFEKAKEKLGKEEYYTDFLVFFQGEIDKKGWKEVLVEYLFQDDERSKDMLLRMFAVTYSPTPQASCTP</sequence>